<proteinExistence type="inferred from homology"/>
<organism evidence="3 4">
    <name type="scientific">Trinickia dinghuensis</name>
    <dbReference type="NCBI Taxonomy" id="2291023"/>
    <lineage>
        <taxon>Bacteria</taxon>
        <taxon>Pseudomonadati</taxon>
        <taxon>Pseudomonadota</taxon>
        <taxon>Betaproteobacteria</taxon>
        <taxon>Burkholderiales</taxon>
        <taxon>Burkholderiaceae</taxon>
        <taxon>Trinickia</taxon>
    </lineage>
</organism>
<dbReference type="InterPro" id="IPR052350">
    <property type="entry name" value="Metallo-dep_Lactonases"/>
</dbReference>
<dbReference type="AlphaFoldDB" id="A0A3D8K3U4"/>
<dbReference type="Proteomes" id="UP000256838">
    <property type="component" value="Unassembled WGS sequence"/>
</dbReference>
<dbReference type="SUPFAM" id="SSF51556">
    <property type="entry name" value="Metallo-dependent hydrolases"/>
    <property type="match status" value="1"/>
</dbReference>
<dbReference type="Gene3D" id="3.20.20.140">
    <property type="entry name" value="Metal-dependent hydrolases"/>
    <property type="match status" value="1"/>
</dbReference>
<protein>
    <submittedName>
        <fullName evidence="3">Amidohydrolase</fullName>
    </submittedName>
</protein>
<dbReference type="Pfam" id="PF04909">
    <property type="entry name" value="Amidohydro_2"/>
    <property type="match status" value="1"/>
</dbReference>
<name>A0A3D8K3U4_9BURK</name>
<dbReference type="PANTHER" id="PTHR43569">
    <property type="entry name" value="AMIDOHYDROLASE"/>
    <property type="match status" value="1"/>
</dbReference>
<dbReference type="EMBL" id="QRGA01000005">
    <property type="protein sequence ID" value="RDU99281.1"/>
    <property type="molecule type" value="Genomic_DNA"/>
</dbReference>
<dbReference type="RefSeq" id="WP_115533255.1">
    <property type="nucleotide sequence ID" value="NZ_QRGA01000005.1"/>
</dbReference>
<evidence type="ECO:0000313" key="4">
    <source>
        <dbReference type="Proteomes" id="UP000256838"/>
    </source>
</evidence>
<evidence type="ECO:0000259" key="2">
    <source>
        <dbReference type="Pfam" id="PF04909"/>
    </source>
</evidence>
<dbReference type="InterPro" id="IPR032466">
    <property type="entry name" value="Metal_Hydrolase"/>
</dbReference>
<keyword evidence="4" id="KW-1185">Reference proteome</keyword>
<keyword evidence="3" id="KW-0378">Hydrolase</keyword>
<accession>A0A3D8K3U4</accession>
<dbReference type="InterPro" id="IPR006680">
    <property type="entry name" value="Amidohydro-rel"/>
</dbReference>
<comment type="similarity">
    <text evidence="1">Belongs to the metallo-dependent hydrolases superfamily.</text>
</comment>
<evidence type="ECO:0000313" key="3">
    <source>
        <dbReference type="EMBL" id="RDU99281.1"/>
    </source>
</evidence>
<comment type="caution">
    <text evidence="3">The sequence shown here is derived from an EMBL/GenBank/DDBJ whole genome shotgun (WGS) entry which is preliminary data.</text>
</comment>
<dbReference type="PANTHER" id="PTHR43569:SF2">
    <property type="entry name" value="AMIDOHYDROLASE-RELATED DOMAIN-CONTAINING PROTEIN"/>
    <property type="match status" value="1"/>
</dbReference>
<reference evidence="3 4" key="1">
    <citation type="submission" date="2018-08" db="EMBL/GenBank/DDBJ databases">
        <title>Paraburkholderia sp. DHOM06 isolated from forest soil.</title>
        <authorList>
            <person name="Gao Z.-H."/>
            <person name="Qiu L.-H."/>
        </authorList>
    </citation>
    <scope>NUCLEOTIDE SEQUENCE [LARGE SCALE GENOMIC DNA]</scope>
    <source>
        <strain evidence="3 4">DHOM06</strain>
    </source>
</reference>
<evidence type="ECO:0000256" key="1">
    <source>
        <dbReference type="ARBA" id="ARBA00038310"/>
    </source>
</evidence>
<feature type="domain" description="Amidohydrolase-related" evidence="2">
    <location>
        <begin position="4"/>
        <end position="277"/>
    </location>
</feature>
<dbReference type="GO" id="GO:0016787">
    <property type="term" value="F:hydrolase activity"/>
    <property type="evidence" value="ECO:0007669"/>
    <property type="project" value="UniProtKB-KW"/>
</dbReference>
<dbReference type="OrthoDB" id="9787654at2"/>
<gene>
    <name evidence="3" type="ORF">DWV00_09185</name>
</gene>
<sequence length="277" mass="30782">MDTIDAHQHFWQLERGDYGWLTPALTLLYRDFLPRDLRPLAQEAGVSRSIVVQAAPTLAETRYLLDLTRDDPTIAGVVGWVPLDDPDASSLIDEFAREPKFKGVRPMLQDLSDDGWIARSDLDRAIEALIRLGLVFDALVLTRHLPHLIPFARRHRRLRIVVDHGAKPPIEGGAAGWQPWADGVAELAALPNVFCKMSGLVTEAAIPCTDAMLEPYLAHLVEHFSAARTMWGSDWPVVDMNGGYLAWHACATRFAERLKPNERAALFGGTARACYGL</sequence>